<proteinExistence type="predicted"/>
<dbReference type="Proteomes" id="UP001147760">
    <property type="component" value="Unassembled WGS sequence"/>
</dbReference>
<comment type="subcellular location">
    <subcellularLocation>
        <location evidence="1">Nucleus</location>
    </subcellularLocation>
</comment>
<dbReference type="Pfam" id="PF11951">
    <property type="entry name" value="Fungal_trans_2"/>
    <property type="match status" value="1"/>
</dbReference>
<name>A0A9W9X935_9EURO</name>
<dbReference type="EMBL" id="JAPWDO010000001">
    <property type="protein sequence ID" value="KAJ5486597.1"/>
    <property type="molecule type" value="Genomic_DNA"/>
</dbReference>
<organism evidence="4 5">
    <name type="scientific">Penicillium desertorum</name>
    <dbReference type="NCBI Taxonomy" id="1303715"/>
    <lineage>
        <taxon>Eukaryota</taxon>
        <taxon>Fungi</taxon>
        <taxon>Dikarya</taxon>
        <taxon>Ascomycota</taxon>
        <taxon>Pezizomycotina</taxon>
        <taxon>Eurotiomycetes</taxon>
        <taxon>Eurotiomycetidae</taxon>
        <taxon>Eurotiales</taxon>
        <taxon>Aspergillaceae</taxon>
        <taxon>Penicillium</taxon>
    </lineage>
</organism>
<accession>A0A9W9X935</accession>
<keyword evidence="5" id="KW-1185">Reference proteome</keyword>
<feature type="compositionally biased region" description="Polar residues" evidence="3">
    <location>
        <begin position="1"/>
        <end position="56"/>
    </location>
</feature>
<gene>
    <name evidence="4" type="ORF">N7530_000897</name>
</gene>
<evidence type="ECO:0000313" key="5">
    <source>
        <dbReference type="Proteomes" id="UP001147760"/>
    </source>
</evidence>
<sequence length="597" mass="66194">MTDSEVTRALTTVEKTATDPAATTTVGPFSVFQTQSASTGHSNHPSCSKQLDTTTSDSDETNQRDINSPILPMVNSSYQSPSDALTQSPEPTVDTTVPPSDVRVNGSQAETPTGALNTKSPVVNTAAGPTTSLSPQPDYFCSTSHGIATTFRAVDVTDSQSPDWMERSDDSPESAPWDLGVILSENDLALTIMEDTTAAMLMHHYMQHVVHLMQPVSHPRNPWKTVYLPLALHGSSQLDLPKSWNQLHSASVAVFHGVLSIAAVNLQSMEADQEALGRLACHHKQRALIALQSTLATKSTPYKDIMAAILSLVSADIMDGGMSDHWIHLEAGIKLQASRHYAMLVSHETCLLNNICKMLHLFGQTTLPHRTHKPWPGYDYVPRGADFYSLEPSIEFLYGITISIAGAIFRIYRLSQYVACYRSQGQEYPETLLEACETLADDLGSYTITSELFSTIDSSEAEAYMVDIARAQAKAFHNAALIYYYRSIQECARSCLHQEQQAVLTAMNEAEDLKVSFGKHTSFPAPITWPAFVASCEAVGEERRSWDKWWRRLEVYGMRNYHRQYATVRSIWGKLGEDEIRDWREVLDTVGLRILPV</sequence>
<evidence type="ECO:0000256" key="3">
    <source>
        <dbReference type="SAM" id="MobiDB-lite"/>
    </source>
</evidence>
<comment type="caution">
    <text evidence="4">The sequence shown here is derived from an EMBL/GenBank/DDBJ whole genome shotgun (WGS) entry which is preliminary data.</text>
</comment>
<dbReference type="PANTHER" id="PTHR37534">
    <property type="entry name" value="TRANSCRIPTIONAL ACTIVATOR PROTEIN UGA3"/>
    <property type="match status" value="1"/>
</dbReference>
<protein>
    <submittedName>
        <fullName evidence="4">Uncharacterized protein</fullName>
    </submittedName>
</protein>
<feature type="region of interest" description="Disordered" evidence="3">
    <location>
        <begin position="1"/>
        <end position="123"/>
    </location>
</feature>
<dbReference type="PANTHER" id="PTHR37534:SF46">
    <property type="entry name" value="ZN(II)2CYS6 TRANSCRIPTION FACTOR (EUROFUNG)"/>
    <property type="match status" value="1"/>
</dbReference>
<dbReference type="GO" id="GO:0005634">
    <property type="term" value="C:nucleus"/>
    <property type="evidence" value="ECO:0007669"/>
    <property type="project" value="UniProtKB-SubCell"/>
</dbReference>
<dbReference type="OrthoDB" id="3477330at2759"/>
<feature type="compositionally biased region" description="Polar residues" evidence="3">
    <location>
        <begin position="74"/>
        <end position="98"/>
    </location>
</feature>
<evidence type="ECO:0000313" key="4">
    <source>
        <dbReference type="EMBL" id="KAJ5486597.1"/>
    </source>
</evidence>
<reference evidence="4" key="2">
    <citation type="journal article" date="2023" name="IMA Fungus">
        <title>Comparative genomic study of the Penicillium genus elucidates a diverse pangenome and 15 lateral gene transfer events.</title>
        <authorList>
            <person name="Petersen C."/>
            <person name="Sorensen T."/>
            <person name="Nielsen M.R."/>
            <person name="Sondergaard T.E."/>
            <person name="Sorensen J.L."/>
            <person name="Fitzpatrick D.A."/>
            <person name="Frisvad J.C."/>
            <person name="Nielsen K.L."/>
        </authorList>
    </citation>
    <scope>NUCLEOTIDE SEQUENCE</scope>
    <source>
        <strain evidence="4">IBT 17660</strain>
    </source>
</reference>
<evidence type="ECO:0000256" key="2">
    <source>
        <dbReference type="ARBA" id="ARBA00023242"/>
    </source>
</evidence>
<feature type="compositionally biased region" description="Polar residues" evidence="3">
    <location>
        <begin position="105"/>
        <end position="123"/>
    </location>
</feature>
<reference evidence="4" key="1">
    <citation type="submission" date="2022-12" db="EMBL/GenBank/DDBJ databases">
        <authorList>
            <person name="Petersen C."/>
        </authorList>
    </citation>
    <scope>NUCLEOTIDE SEQUENCE</scope>
    <source>
        <strain evidence="4">IBT 17660</strain>
    </source>
</reference>
<dbReference type="InterPro" id="IPR021858">
    <property type="entry name" value="Fun_TF"/>
</dbReference>
<evidence type="ECO:0000256" key="1">
    <source>
        <dbReference type="ARBA" id="ARBA00004123"/>
    </source>
</evidence>
<dbReference type="AlphaFoldDB" id="A0A9W9X935"/>
<keyword evidence="2" id="KW-0539">Nucleus</keyword>